<accession>A0A120DHW4</accession>
<dbReference type="SMART" id="SM00850">
    <property type="entry name" value="LytTR"/>
    <property type="match status" value="1"/>
</dbReference>
<proteinExistence type="predicted"/>
<reference evidence="5 8" key="3">
    <citation type="submission" date="2017-12" db="EMBL/GenBank/DDBJ databases">
        <title>Phylogenetic diversity of female urinary microbiome.</title>
        <authorList>
            <person name="Thomas-White K."/>
            <person name="Wolfe A.J."/>
        </authorList>
    </citation>
    <scope>NUCLEOTIDE SEQUENCE [LARGE SCALE GENOMIC DNA]</scope>
    <source>
        <strain evidence="5 8">UMB0085</strain>
    </source>
</reference>
<dbReference type="PANTHER" id="PTHR37299">
    <property type="entry name" value="TRANSCRIPTIONAL REGULATOR-RELATED"/>
    <property type="match status" value="1"/>
</dbReference>
<dbReference type="GO" id="GO:0003677">
    <property type="term" value="F:DNA binding"/>
    <property type="evidence" value="ECO:0007669"/>
    <property type="project" value="InterPro"/>
</dbReference>
<evidence type="ECO:0000313" key="4">
    <source>
        <dbReference type="EMBL" id="OXC22720.1"/>
    </source>
</evidence>
<dbReference type="Gene3D" id="2.40.50.1020">
    <property type="entry name" value="LytTr DNA-binding domain"/>
    <property type="match status" value="1"/>
</dbReference>
<evidence type="ECO:0000313" key="8">
    <source>
        <dbReference type="Proteomes" id="UP000235119"/>
    </source>
</evidence>
<dbReference type="Proteomes" id="UP000460132">
    <property type="component" value="Unassembled WGS sequence"/>
</dbReference>
<name>A0A120DHW4_9LACO</name>
<evidence type="ECO:0000313" key="6">
    <source>
        <dbReference type="Proteomes" id="UP000067598"/>
    </source>
</evidence>
<comment type="caution">
    <text evidence="2">The sequence shown here is derived from an EMBL/GenBank/DDBJ whole genome shotgun (WGS) entry which is preliminary data.</text>
</comment>
<dbReference type="AlphaFoldDB" id="A0A120DHW4"/>
<reference evidence="4 7" key="2">
    <citation type="submission" date="2016-05" db="EMBL/GenBank/DDBJ databases">
        <authorList>
            <person name="Johnson T.J."/>
            <person name="Youmans B.P."/>
            <person name="Case K.A."/>
        </authorList>
    </citation>
    <scope>NUCLEOTIDE SEQUENCE [LARGE SCALE GENOMIC DNA]</scope>
    <source>
        <strain evidence="4 7">UMNLC6</strain>
    </source>
</reference>
<dbReference type="GeneID" id="69823339"/>
<reference evidence="2 6" key="1">
    <citation type="journal article" date="2016" name="Microbiology (Mosc.)">
        <title>Comparison of Lactobacillus crispatus isolates from Lactobacillus-dominated vaginal microbiomes with isolates from microbiomes containing bacterial vaginosis-associated bacteria.</title>
        <authorList>
            <person name="Abdelmaksoud A.A."/>
            <person name="Koparde V.N."/>
            <person name="Sheth N.U."/>
            <person name="Serrano M.G."/>
            <person name="Glascock A.L."/>
            <person name="Fettweis J.M."/>
            <person name="Strauss Iii J.F."/>
            <person name="Buck G.A."/>
            <person name="Jefferson K.K."/>
        </authorList>
    </citation>
    <scope>NUCLEOTIDE SEQUENCE [LARGE SCALE GENOMIC DNA]</scope>
    <source>
        <strain evidence="2 6">VMC3</strain>
    </source>
</reference>
<dbReference type="InterPro" id="IPR007492">
    <property type="entry name" value="LytTR_DNA-bd_dom"/>
</dbReference>
<dbReference type="PROSITE" id="PS50930">
    <property type="entry name" value="HTH_LYTTR"/>
    <property type="match status" value="1"/>
</dbReference>
<dbReference type="RefSeq" id="WP_060462470.1">
    <property type="nucleotide sequence ID" value="NZ_AP025162.1"/>
</dbReference>
<feature type="domain" description="HTH LytTR-type" evidence="1">
    <location>
        <begin position="42"/>
        <end position="145"/>
    </location>
</feature>
<sequence>MKFKLLINPHKNEIVQAQVHQKSIFTDNLEKFVLTNGNSNSIIGYDDKDHVILQLEDIVIITILDNKITAICINNKRYHLRKRIYQLTNELPNNFWRINKSSIVNKIYIDRFEETKTAGVNIVMKNGLSDYVSRRCFSKIRKELK</sequence>
<evidence type="ECO:0000313" key="5">
    <source>
        <dbReference type="EMBL" id="PLT10785.1"/>
    </source>
</evidence>
<dbReference type="EMBL" id="WWFF01000012">
    <property type="protein sequence ID" value="MYN54329.1"/>
    <property type="molecule type" value="Genomic_DNA"/>
</dbReference>
<evidence type="ECO:0000313" key="9">
    <source>
        <dbReference type="Proteomes" id="UP000460132"/>
    </source>
</evidence>
<evidence type="ECO:0000313" key="2">
    <source>
        <dbReference type="EMBL" id="KWU03078.1"/>
    </source>
</evidence>
<dbReference type="PANTHER" id="PTHR37299:SF1">
    <property type="entry name" value="STAGE 0 SPORULATION PROTEIN A HOMOLOG"/>
    <property type="match status" value="1"/>
</dbReference>
<dbReference type="PATRIC" id="fig|47770.28.peg.1370"/>
<evidence type="ECO:0000313" key="3">
    <source>
        <dbReference type="EMBL" id="MYN54329.1"/>
    </source>
</evidence>
<dbReference type="Proteomes" id="UP000198437">
    <property type="component" value="Unassembled WGS sequence"/>
</dbReference>
<organism evidence="2 6">
    <name type="scientific">Lactobacillus crispatus</name>
    <dbReference type="NCBI Taxonomy" id="47770"/>
    <lineage>
        <taxon>Bacteria</taxon>
        <taxon>Bacillati</taxon>
        <taxon>Bacillota</taxon>
        <taxon>Bacilli</taxon>
        <taxon>Lactobacillales</taxon>
        <taxon>Lactobacillaceae</taxon>
        <taxon>Lactobacillus</taxon>
    </lineage>
</organism>
<dbReference type="EMBL" id="LYQW01000022">
    <property type="protein sequence ID" value="OXC22720.1"/>
    <property type="molecule type" value="Genomic_DNA"/>
</dbReference>
<dbReference type="GO" id="GO:0000156">
    <property type="term" value="F:phosphorelay response regulator activity"/>
    <property type="evidence" value="ECO:0007669"/>
    <property type="project" value="InterPro"/>
</dbReference>
<dbReference type="Proteomes" id="UP000067598">
    <property type="component" value="Unassembled WGS sequence"/>
</dbReference>
<dbReference type="InterPro" id="IPR046947">
    <property type="entry name" value="LytR-like"/>
</dbReference>
<dbReference type="EMBL" id="LJGP01000045">
    <property type="protein sequence ID" value="KWU03078.1"/>
    <property type="molecule type" value="Genomic_DNA"/>
</dbReference>
<reference evidence="3 9" key="4">
    <citation type="submission" date="2020-01" db="EMBL/GenBank/DDBJ databases">
        <title>Vaginal microbiome of pregnant Indian women: Insights into the genome of dominants Lactobacillus species.</title>
        <authorList>
            <person name="Das B."/>
            <person name="Mehta O."/>
            <person name="Ghosh T.S."/>
            <person name="Kothidar A."/>
            <person name="Gowtham M.R."/>
            <person name="Mitra R."/>
            <person name="Kshetrapal P."/>
            <person name="Wadhwa N."/>
            <person name="Thiruvengadam R."/>
            <person name="Nair G.B."/>
            <person name="Bhatnagar S."/>
            <person name="Pore S."/>
        </authorList>
    </citation>
    <scope>NUCLEOTIDE SEQUENCE [LARGE SCALE GENOMIC DNA]</scope>
    <source>
        <strain evidence="3 9">Indica2</strain>
    </source>
</reference>
<evidence type="ECO:0000313" key="7">
    <source>
        <dbReference type="Proteomes" id="UP000198437"/>
    </source>
</evidence>
<dbReference type="EMBL" id="PKIW01000044">
    <property type="protein sequence ID" value="PLT10785.1"/>
    <property type="molecule type" value="Genomic_DNA"/>
</dbReference>
<protein>
    <submittedName>
        <fullName evidence="2">LytTR family transcriptional regulator</fullName>
    </submittedName>
</protein>
<gene>
    <name evidence="2" type="ORF">AEL95_09270</name>
    <name evidence="4" type="ORF">AYP82_00605</name>
    <name evidence="5" type="ORF">CYJ79_08465</name>
    <name evidence="3" type="ORF">GTK63_08475</name>
</gene>
<evidence type="ECO:0000259" key="1">
    <source>
        <dbReference type="PROSITE" id="PS50930"/>
    </source>
</evidence>
<dbReference type="Proteomes" id="UP000235119">
    <property type="component" value="Unassembled WGS sequence"/>
</dbReference>
<dbReference type="Pfam" id="PF04397">
    <property type="entry name" value="LytTR"/>
    <property type="match status" value="1"/>
</dbReference>